<dbReference type="NCBIfam" id="NF006157">
    <property type="entry name" value="PRK08300.1"/>
    <property type="match status" value="1"/>
</dbReference>
<keyword evidence="3 4" id="KW-0520">NAD</keyword>
<reference evidence="6" key="1">
    <citation type="journal article" date="2020" name="mSystems">
        <title>Genome- and Community-Level Interaction Insights into Carbon Utilization and Element Cycling Functions of Hydrothermarchaeota in Hydrothermal Sediment.</title>
        <authorList>
            <person name="Zhou Z."/>
            <person name="Liu Y."/>
            <person name="Xu W."/>
            <person name="Pan J."/>
            <person name="Luo Z.H."/>
            <person name="Li M."/>
        </authorList>
    </citation>
    <scope>NUCLEOTIDE SEQUENCE [LARGE SCALE GENOMIC DNA]</scope>
    <source>
        <strain evidence="6">SpSt-222</strain>
    </source>
</reference>
<comment type="similarity">
    <text evidence="1 4">Belongs to the acetaldehyde dehydrogenase family.</text>
</comment>
<feature type="active site" description="Acyl-thioester intermediate" evidence="4">
    <location>
        <position position="129"/>
    </location>
</feature>
<dbReference type="Gene3D" id="3.40.50.720">
    <property type="entry name" value="NAD(P)-binding Rossmann-like Domain"/>
    <property type="match status" value="1"/>
</dbReference>
<evidence type="ECO:0000256" key="4">
    <source>
        <dbReference type="HAMAP-Rule" id="MF_01657"/>
    </source>
</evidence>
<proteinExistence type="inferred from homology"/>
<dbReference type="HAMAP" id="MF_01657">
    <property type="entry name" value="Ac_ald_DH_ac"/>
    <property type="match status" value="1"/>
</dbReference>
<comment type="caution">
    <text evidence="6">The sequence shown here is derived from an EMBL/GenBank/DDBJ whole genome shotgun (WGS) entry which is preliminary data.</text>
</comment>
<evidence type="ECO:0000256" key="2">
    <source>
        <dbReference type="ARBA" id="ARBA00022797"/>
    </source>
</evidence>
<dbReference type="EMBL" id="DSJL01000011">
    <property type="protein sequence ID" value="HEF65673.1"/>
    <property type="molecule type" value="Genomic_DNA"/>
</dbReference>
<dbReference type="PIRSF" id="PIRSF015689">
    <property type="entry name" value="Actaldh_dh_actl"/>
    <property type="match status" value="1"/>
</dbReference>
<dbReference type="InterPro" id="IPR036291">
    <property type="entry name" value="NAD(P)-bd_dom_sf"/>
</dbReference>
<feature type="domain" description="Semialdehyde dehydrogenase NAD-binding" evidence="5">
    <location>
        <begin position="8"/>
        <end position="121"/>
    </location>
</feature>
<dbReference type="InterPro" id="IPR000534">
    <property type="entry name" value="Semialdehyde_DH_NAD-bd"/>
</dbReference>
<dbReference type="GO" id="GO:0051287">
    <property type="term" value="F:NAD binding"/>
    <property type="evidence" value="ECO:0007669"/>
    <property type="project" value="UniProtKB-UniRule"/>
</dbReference>
<name>A0A7C1FSP0_THERO</name>
<feature type="binding site" evidence="4">
    <location>
        <begin position="160"/>
        <end position="168"/>
    </location>
    <ligand>
        <name>NAD(+)</name>
        <dbReference type="ChEBI" id="CHEBI:57540"/>
    </ligand>
</feature>
<dbReference type="AlphaFoldDB" id="A0A7C1FSP0"/>
<dbReference type="EC" id="1.2.1.10" evidence="4"/>
<dbReference type="NCBIfam" id="TIGR03215">
    <property type="entry name" value="ac_ald_DH_ac"/>
    <property type="match status" value="1"/>
</dbReference>
<dbReference type="Pfam" id="PF01118">
    <property type="entry name" value="Semialdhyde_dh"/>
    <property type="match status" value="1"/>
</dbReference>
<evidence type="ECO:0000259" key="5">
    <source>
        <dbReference type="SMART" id="SM00859"/>
    </source>
</evidence>
<evidence type="ECO:0000256" key="1">
    <source>
        <dbReference type="ARBA" id="ARBA00009244"/>
    </source>
</evidence>
<dbReference type="Pfam" id="PF09290">
    <property type="entry name" value="AcetDehyd-dimer"/>
    <property type="match status" value="1"/>
</dbReference>
<keyword evidence="4 6" id="KW-0560">Oxidoreductase</keyword>
<dbReference type="SUPFAM" id="SSF51735">
    <property type="entry name" value="NAD(P)-binding Rossmann-fold domains"/>
    <property type="match status" value="1"/>
</dbReference>
<evidence type="ECO:0000313" key="6">
    <source>
        <dbReference type="EMBL" id="HEF65673.1"/>
    </source>
</evidence>
<dbReference type="CDD" id="cd23933">
    <property type="entry name" value="ALDH_C"/>
    <property type="match status" value="1"/>
</dbReference>
<accession>A0A7C1FSP0</accession>
<sequence>MGERQAVKVAILGTGNIGTDLMYKLLRNPGHMELAMFAGIDPQSEGIARAKKLGIPTSYEGIKAILDDPDIRIVFDATSAKAHVRHAKMLREAGKIAIDLTPAARGPYVVPPVNLGAHLDKDNVNLITCGGQATIPLVYAVSRVVPVRYAEIVSTVASRSAGPGTRQNIDEFTFTTAHGLEAIGGAERGKAIIILNPAEPPIIMRNTVYVIPATEEYDEAAIVASVDQMVAEVQQYVPGYRLKDAPVFDRRRTPWGERTVIAMLLEVEGAGDFLPPYSGNLDIMTAAAWRVGELFAQHLLGIRQEVAA</sequence>
<evidence type="ECO:0000256" key="3">
    <source>
        <dbReference type="ARBA" id="ARBA00023027"/>
    </source>
</evidence>
<keyword evidence="2 4" id="KW-0058">Aromatic hydrocarbons catabolism</keyword>
<feature type="binding site" evidence="4">
    <location>
        <position position="280"/>
    </location>
    <ligand>
        <name>NAD(+)</name>
        <dbReference type="ChEBI" id="CHEBI:57540"/>
    </ligand>
</feature>
<dbReference type="SMART" id="SM00859">
    <property type="entry name" value="Semialdhyde_dh"/>
    <property type="match status" value="1"/>
</dbReference>
<feature type="binding site" evidence="4">
    <location>
        <begin position="14"/>
        <end position="17"/>
    </location>
    <ligand>
        <name>NAD(+)</name>
        <dbReference type="ChEBI" id="CHEBI:57540"/>
    </ligand>
</feature>
<dbReference type="SUPFAM" id="SSF55347">
    <property type="entry name" value="Glyceraldehyde-3-phosphate dehydrogenase-like, C-terminal domain"/>
    <property type="match status" value="1"/>
</dbReference>
<dbReference type="InterPro" id="IPR003361">
    <property type="entry name" value="Acetaldehyde_dehydrogenase"/>
</dbReference>
<dbReference type="Gene3D" id="3.30.360.10">
    <property type="entry name" value="Dihydrodipicolinate Reductase, domain 2"/>
    <property type="match status" value="1"/>
</dbReference>
<comment type="catalytic activity">
    <reaction evidence="4">
        <text>acetaldehyde + NAD(+) + CoA = acetyl-CoA + NADH + H(+)</text>
        <dbReference type="Rhea" id="RHEA:23288"/>
        <dbReference type="ChEBI" id="CHEBI:15343"/>
        <dbReference type="ChEBI" id="CHEBI:15378"/>
        <dbReference type="ChEBI" id="CHEBI:57287"/>
        <dbReference type="ChEBI" id="CHEBI:57288"/>
        <dbReference type="ChEBI" id="CHEBI:57540"/>
        <dbReference type="ChEBI" id="CHEBI:57945"/>
        <dbReference type="EC" id="1.2.1.10"/>
    </reaction>
</comment>
<protein>
    <recommendedName>
        <fullName evidence="4">Acetaldehyde dehydrogenase</fullName>
        <ecNumber evidence="4">1.2.1.10</ecNumber>
    </recommendedName>
    <alternativeName>
        <fullName evidence="4">Acetaldehyde dehydrogenase [acetylating]</fullName>
    </alternativeName>
</protein>
<dbReference type="GO" id="GO:0008774">
    <property type="term" value="F:acetaldehyde dehydrogenase (acetylating) activity"/>
    <property type="evidence" value="ECO:0007669"/>
    <property type="project" value="UniProtKB-UniRule"/>
</dbReference>
<dbReference type="InterPro" id="IPR015426">
    <property type="entry name" value="Acetylaldehyde_DH_C"/>
</dbReference>
<gene>
    <name evidence="6" type="ORF">ENP47_08765</name>
</gene>
<organism evidence="6">
    <name type="scientific">Thermomicrobium roseum</name>
    <dbReference type="NCBI Taxonomy" id="500"/>
    <lineage>
        <taxon>Bacteria</taxon>
        <taxon>Pseudomonadati</taxon>
        <taxon>Thermomicrobiota</taxon>
        <taxon>Thermomicrobia</taxon>
        <taxon>Thermomicrobiales</taxon>
        <taxon>Thermomicrobiaceae</taxon>
        <taxon>Thermomicrobium</taxon>
    </lineage>
</organism>